<proteinExistence type="predicted"/>
<keyword evidence="2" id="KW-1185">Reference proteome</keyword>
<comment type="caution">
    <text evidence="1">The sequence shown here is derived from an EMBL/GenBank/DDBJ whole genome shotgun (WGS) entry which is preliminary data.</text>
</comment>
<dbReference type="EMBL" id="CM042056">
    <property type="protein sequence ID" value="KAI3697833.1"/>
    <property type="molecule type" value="Genomic_DNA"/>
</dbReference>
<evidence type="ECO:0000313" key="1">
    <source>
        <dbReference type="EMBL" id="KAI3697833.1"/>
    </source>
</evidence>
<dbReference type="Proteomes" id="UP001055879">
    <property type="component" value="Linkage Group LG10"/>
</dbReference>
<sequence>MASRQRSAFLEDSQCSIFVSRRRPINIYVILGIEKKSEAYQYEYLMLIKCQRRRNNLVSSPHLIVRVISVTINKLVNIWYPEFEVGRRDCKRYTFSKADFSDLSIDDIEFLYDHFRNLYHRTQDVSQALFEEISHYSDGTFKVIKLQLENRLKEAQRRFLETRSNAFLIDNDEIRLLKKTLNTIHERLNFRSTIRRLEVSVGLNRLHQREER</sequence>
<accession>A0ACB8ZKP8</accession>
<reference evidence="2" key="1">
    <citation type="journal article" date="2022" name="Mol. Ecol. Resour.">
        <title>The genomes of chicory, endive, great burdock and yacon provide insights into Asteraceae palaeo-polyploidization history and plant inulin production.</title>
        <authorList>
            <person name="Fan W."/>
            <person name="Wang S."/>
            <person name="Wang H."/>
            <person name="Wang A."/>
            <person name="Jiang F."/>
            <person name="Liu H."/>
            <person name="Zhao H."/>
            <person name="Xu D."/>
            <person name="Zhang Y."/>
        </authorList>
    </citation>
    <scope>NUCLEOTIDE SEQUENCE [LARGE SCALE GENOMIC DNA]</scope>
    <source>
        <strain evidence="2">cv. Niubang</strain>
    </source>
</reference>
<gene>
    <name evidence="1" type="ORF">L6452_30930</name>
</gene>
<evidence type="ECO:0000313" key="2">
    <source>
        <dbReference type="Proteomes" id="UP001055879"/>
    </source>
</evidence>
<protein>
    <submittedName>
        <fullName evidence="1">Uncharacterized protein</fullName>
    </submittedName>
</protein>
<organism evidence="1 2">
    <name type="scientific">Arctium lappa</name>
    <name type="common">Greater burdock</name>
    <name type="synonym">Lappa major</name>
    <dbReference type="NCBI Taxonomy" id="4217"/>
    <lineage>
        <taxon>Eukaryota</taxon>
        <taxon>Viridiplantae</taxon>
        <taxon>Streptophyta</taxon>
        <taxon>Embryophyta</taxon>
        <taxon>Tracheophyta</taxon>
        <taxon>Spermatophyta</taxon>
        <taxon>Magnoliopsida</taxon>
        <taxon>eudicotyledons</taxon>
        <taxon>Gunneridae</taxon>
        <taxon>Pentapetalae</taxon>
        <taxon>asterids</taxon>
        <taxon>campanulids</taxon>
        <taxon>Asterales</taxon>
        <taxon>Asteraceae</taxon>
        <taxon>Carduoideae</taxon>
        <taxon>Cardueae</taxon>
        <taxon>Arctiinae</taxon>
        <taxon>Arctium</taxon>
    </lineage>
</organism>
<name>A0ACB8ZKP8_ARCLA</name>
<reference evidence="1 2" key="2">
    <citation type="journal article" date="2022" name="Mol. Ecol. Resour.">
        <title>The genomes of chicory, endive, great burdock and yacon provide insights into Asteraceae paleo-polyploidization history and plant inulin production.</title>
        <authorList>
            <person name="Fan W."/>
            <person name="Wang S."/>
            <person name="Wang H."/>
            <person name="Wang A."/>
            <person name="Jiang F."/>
            <person name="Liu H."/>
            <person name="Zhao H."/>
            <person name="Xu D."/>
            <person name="Zhang Y."/>
        </authorList>
    </citation>
    <scope>NUCLEOTIDE SEQUENCE [LARGE SCALE GENOMIC DNA]</scope>
    <source>
        <strain evidence="2">cv. Niubang</strain>
    </source>
</reference>